<dbReference type="SUPFAM" id="SSF81342">
    <property type="entry name" value="Transmembrane di-heme cytochromes"/>
    <property type="match status" value="1"/>
</dbReference>
<dbReference type="GO" id="GO:0020037">
    <property type="term" value="F:heme binding"/>
    <property type="evidence" value="ECO:0007669"/>
    <property type="project" value="TreeGrafter"/>
</dbReference>
<dbReference type="InterPro" id="IPR052168">
    <property type="entry name" value="Cytochrome_b561_oxidase"/>
</dbReference>
<dbReference type="GO" id="GO:0046872">
    <property type="term" value="F:metal ion binding"/>
    <property type="evidence" value="ECO:0007669"/>
    <property type="project" value="UniProtKB-KW"/>
</dbReference>
<evidence type="ECO:0000259" key="14">
    <source>
        <dbReference type="Pfam" id="PF01292"/>
    </source>
</evidence>
<dbReference type="Pfam" id="PF01292">
    <property type="entry name" value="Ni_hydr_CYTB"/>
    <property type="match status" value="1"/>
</dbReference>
<reference evidence="15 16" key="1">
    <citation type="submission" date="2019-03" db="EMBL/GenBank/DDBJ databases">
        <title>Genomic Encyclopedia of Type Strains, Phase III (KMG-III): the genomes of soil and plant-associated and newly described type strains.</title>
        <authorList>
            <person name="Whitman W."/>
        </authorList>
    </citation>
    <scope>NUCLEOTIDE SEQUENCE [LARGE SCALE GENOMIC DNA]</scope>
    <source>
        <strain evidence="15 16">CECT 5797</strain>
    </source>
</reference>
<feature type="transmembrane region" description="Helical" evidence="13">
    <location>
        <begin position="47"/>
        <end position="66"/>
    </location>
</feature>
<dbReference type="GO" id="GO:0009055">
    <property type="term" value="F:electron transfer activity"/>
    <property type="evidence" value="ECO:0007669"/>
    <property type="project" value="InterPro"/>
</dbReference>
<feature type="transmembrane region" description="Helical" evidence="13">
    <location>
        <begin position="144"/>
        <end position="163"/>
    </location>
</feature>
<evidence type="ECO:0000256" key="4">
    <source>
        <dbReference type="ARBA" id="ARBA00022475"/>
    </source>
</evidence>
<evidence type="ECO:0000256" key="3">
    <source>
        <dbReference type="ARBA" id="ARBA00022448"/>
    </source>
</evidence>
<evidence type="ECO:0000256" key="9">
    <source>
        <dbReference type="ARBA" id="ARBA00022989"/>
    </source>
</evidence>
<evidence type="ECO:0000256" key="10">
    <source>
        <dbReference type="ARBA" id="ARBA00023004"/>
    </source>
</evidence>
<keyword evidence="6 13" id="KW-0812">Transmembrane</keyword>
<dbReference type="OrthoDB" id="9793784at2"/>
<evidence type="ECO:0000256" key="11">
    <source>
        <dbReference type="ARBA" id="ARBA00023136"/>
    </source>
</evidence>
<evidence type="ECO:0000256" key="12">
    <source>
        <dbReference type="ARBA" id="ARBA00037975"/>
    </source>
</evidence>
<keyword evidence="9 13" id="KW-1133">Transmembrane helix</keyword>
<dbReference type="GO" id="GO:0005886">
    <property type="term" value="C:plasma membrane"/>
    <property type="evidence" value="ECO:0007669"/>
    <property type="project" value="UniProtKB-SubCell"/>
</dbReference>
<proteinExistence type="inferred from homology"/>
<dbReference type="Gene3D" id="1.20.950.20">
    <property type="entry name" value="Transmembrane di-heme cytochromes, Chain C"/>
    <property type="match status" value="1"/>
</dbReference>
<gene>
    <name evidence="15" type="ORF">DFP85_102141</name>
</gene>
<keyword evidence="4" id="KW-1003">Cell membrane</keyword>
<comment type="similarity">
    <text evidence="12">Belongs to the cytochrome b561 family.</text>
</comment>
<keyword evidence="8" id="KW-0249">Electron transport</keyword>
<feature type="transmembrane region" description="Helical" evidence="13">
    <location>
        <begin position="12"/>
        <end position="35"/>
    </location>
</feature>
<evidence type="ECO:0000256" key="5">
    <source>
        <dbReference type="ARBA" id="ARBA00022617"/>
    </source>
</evidence>
<evidence type="ECO:0000256" key="1">
    <source>
        <dbReference type="ARBA" id="ARBA00001970"/>
    </source>
</evidence>
<keyword evidence="10" id="KW-0408">Iron</keyword>
<feature type="domain" description="Cytochrome b561 bacterial/Ni-hydrogenase" evidence="14">
    <location>
        <begin position="9"/>
        <end position="171"/>
    </location>
</feature>
<keyword evidence="7" id="KW-0479">Metal-binding</keyword>
<evidence type="ECO:0000313" key="16">
    <source>
        <dbReference type="Proteomes" id="UP000295212"/>
    </source>
</evidence>
<name>A0A4R6ZVR8_9GAMM</name>
<keyword evidence="3" id="KW-0813">Transport</keyword>
<evidence type="ECO:0000256" key="13">
    <source>
        <dbReference type="SAM" id="Phobius"/>
    </source>
</evidence>
<evidence type="ECO:0000256" key="2">
    <source>
        <dbReference type="ARBA" id="ARBA00004651"/>
    </source>
</evidence>
<comment type="subcellular location">
    <subcellularLocation>
        <location evidence="2">Cell membrane</location>
        <topology evidence="2">Multi-pass membrane protein</topology>
    </subcellularLocation>
</comment>
<feature type="transmembrane region" description="Helical" evidence="13">
    <location>
        <begin position="86"/>
        <end position="107"/>
    </location>
</feature>
<evidence type="ECO:0000313" key="15">
    <source>
        <dbReference type="EMBL" id="TDR56963.1"/>
    </source>
</evidence>
<organism evidence="15 16">
    <name type="scientific">Halomonas ventosae</name>
    <dbReference type="NCBI Taxonomy" id="229007"/>
    <lineage>
        <taxon>Bacteria</taxon>
        <taxon>Pseudomonadati</taxon>
        <taxon>Pseudomonadota</taxon>
        <taxon>Gammaproteobacteria</taxon>
        <taxon>Oceanospirillales</taxon>
        <taxon>Halomonadaceae</taxon>
        <taxon>Halomonas</taxon>
    </lineage>
</organism>
<dbReference type="InterPro" id="IPR016174">
    <property type="entry name" value="Di-haem_cyt_TM"/>
</dbReference>
<dbReference type="PANTHER" id="PTHR30529">
    <property type="entry name" value="CYTOCHROME B561"/>
    <property type="match status" value="1"/>
</dbReference>
<keyword evidence="11 13" id="KW-0472">Membrane</keyword>
<evidence type="ECO:0000256" key="6">
    <source>
        <dbReference type="ARBA" id="ARBA00022692"/>
    </source>
</evidence>
<evidence type="ECO:0000256" key="7">
    <source>
        <dbReference type="ARBA" id="ARBA00022723"/>
    </source>
</evidence>
<comment type="caution">
    <text evidence="15">The sequence shown here is derived from an EMBL/GenBank/DDBJ whole genome shotgun (WGS) entry which is preliminary data.</text>
</comment>
<protein>
    <submittedName>
        <fullName evidence="15">Cytochrome b561</fullName>
    </submittedName>
</protein>
<dbReference type="RefSeq" id="WP_133634523.1">
    <property type="nucleotide sequence ID" value="NZ_SNZJ01000002.1"/>
</dbReference>
<keyword evidence="5" id="KW-0349">Heme</keyword>
<evidence type="ECO:0000256" key="8">
    <source>
        <dbReference type="ARBA" id="ARBA00022982"/>
    </source>
</evidence>
<accession>A0A4R6ZVR8</accession>
<sequence>MNWLDSDHRYGAVSRAIHWSMATLLILMLGTEWLAELVGMSEREAMALHKSVGLLLLGLLVFRLAWRRVNRGRLEAPEHWKVASRLGHWALYGMMVLIPATGLLAAMGSGHGVEFFGLPLISPGAEIEWLEDATEETHEVTANLLWLLIAGHVVAVLAHQLWLHDRTLKRMA</sequence>
<dbReference type="GO" id="GO:0022904">
    <property type="term" value="P:respiratory electron transport chain"/>
    <property type="evidence" value="ECO:0007669"/>
    <property type="project" value="InterPro"/>
</dbReference>
<dbReference type="EMBL" id="SNZJ01000002">
    <property type="protein sequence ID" value="TDR56963.1"/>
    <property type="molecule type" value="Genomic_DNA"/>
</dbReference>
<comment type="cofactor">
    <cofactor evidence="1">
        <name>heme b</name>
        <dbReference type="ChEBI" id="CHEBI:60344"/>
    </cofactor>
</comment>
<dbReference type="AlphaFoldDB" id="A0A4R6ZVR8"/>
<dbReference type="InterPro" id="IPR011577">
    <property type="entry name" value="Cyt_b561_bac/Ni-Hgenase"/>
</dbReference>
<dbReference type="Proteomes" id="UP000295212">
    <property type="component" value="Unassembled WGS sequence"/>
</dbReference>
<dbReference type="PANTHER" id="PTHR30529:SF1">
    <property type="entry name" value="CYTOCHROME B561 HOMOLOG 2"/>
    <property type="match status" value="1"/>
</dbReference>